<reference evidence="7 11" key="2">
    <citation type="submission" date="2024-07" db="EMBL/GenBank/DDBJ databases">
        <authorList>
            <person name="Akdeniz Z."/>
        </authorList>
    </citation>
    <scope>NUCLEOTIDE SEQUENCE [LARGE SCALE GENOMIC DNA]</scope>
</reference>
<evidence type="ECO:0000313" key="6">
    <source>
        <dbReference type="EMBL" id="CAI9973487.1"/>
    </source>
</evidence>
<name>A0AA86R7F9_9EUKA</name>
<dbReference type="EMBL" id="CAXDID020000646">
    <property type="protein sequence ID" value="CAL6108117.1"/>
    <property type="molecule type" value="Genomic_DNA"/>
</dbReference>
<accession>A0AA86R7F9</accession>
<evidence type="ECO:0000313" key="7">
    <source>
        <dbReference type="EMBL" id="CAL6077339.1"/>
    </source>
</evidence>
<evidence type="ECO:0000313" key="10">
    <source>
        <dbReference type="EMBL" id="CAL6108117.1"/>
    </source>
</evidence>
<dbReference type="Pfam" id="PF14580">
    <property type="entry name" value="LRR_9"/>
    <property type="match status" value="1"/>
</dbReference>
<dbReference type="EMBL" id="CAXDID020000325">
    <property type="protein sequence ID" value="CAL6077339.1"/>
    <property type="molecule type" value="Genomic_DNA"/>
</dbReference>
<organism evidence="5">
    <name type="scientific">Hexamita inflata</name>
    <dbReference type="NCBI Taxonomy" id="28002"/>
    <lineage>
        <taxon>Eukaryota</taxon>
        <taxon>Metamonada</taxon>
        <taxon>Diplomonadida</taxon>
        <taxon>Hexamitidae</taxon>
        <taxon>Hexamitinae</taxon>
        <taxon>Hexamita</taxon>
    </lineage>
</organism>
<evidence type="ECO:0000313" key="3">
    <source>
        <dbReference type="EMBL" id="CAI9913384.1"/>
    </source>
</evidence>
<evidence type="ECO:0000313" key="8">
    <source>
        <dbReference type="EMBL" id="CAL6089326.1"/>
    </source>
</evidence>
<evidence type="ECO:0000256" key="2">
    <source>
        <dbReference type="ARBA" id="ARBA00022737"/>
    </source>
</evidence>
<dbReference type="EMBL" id="CATOUU010000023">
    <property type="protein sequence ID" value="CAI9913384.1"/>
    <property type="molecule type" value="Genomic_DNA"/>
</dbReference>
<protein>
    <submittedName>
        <fullName evidence="5">Leucine-rich repeat protein</fullName>
    </submittedName>
    <submittedName>
        <fullName evidence="7">Leucine-rich_repeat protein</fullName>
    </submittedName>
</protein>
<dbReference type="Gene3D" id="3.80.10.10">
    <property type="entry name" value="Ribonuclease Inhibitor"/>
    <property type="match status" value="2"/>
</dbReference>
<keyword evidence="2" id="KW-0677">Repeat</keyword>
<dbReference type="SMART" id="SM00365">
    <property type="entry name" value="LRR_SD22"/>
    <property type="match status" value="4"/>
</dbReference>
<dbReference type="Proteomes" id="UP001642409">
    <property type="component" value="Unassembled WGS sequence"/>
</dbReference>
<dbReference type="EMBL" id="CATOUU010001023">
    <property type="protein sequence ID" value="CAI9967444.1"/>
    <property type="molecule type" value="Genomic_DNA"/>
</dbReference>
<dbReference type="EMBL" id="CATOUU010000337">
    <property type="protein sequence ID" value="CAI9925195.1"/>
    <property type="molecule type" value="Genomic_DNA"/>
</dbReference>
<dbReference type="PANTHER" id="PTHR45973">
    <property type="entry name" value="PROTEIN PHOSPHATASE 1 REGULATORY SUBUNIT SDS22-RELATED"/>
    <property type="match status" value="1"/>
</dbReference>
<evidence type="ECO:0000313" key="5">
    <source>
        <dbReference type="EMBL" id="CAI9967444.1"/>
    </source>
</evidence>
<dbReference type="EMBL" id="CAXDID020000604">
    <property type="protein sequence ID" value="CAL6106038.1"/>
    <property type="molecule type" value="Genomic_DNA"/>
</dbReference>
<dbReference type="InterPro" id="IPR032675">
    <property type="entry name" value="LRR_dom_sf"/>
</dbReference>
<dbReference type="PROSITE" id="PS51450">
    <property type="entry name" value="LRR"/>
    <property type="match status" value="3"/>
</dbReference>
<dbReference type="SUPFAM" id="SSF52075">
    <property type="entry name" value="Outer arm dynein light chain 1"/>
    <property type="match status" value="1"/>
</dbReference>
<dbReference type="AlphaFoldDB" id="A0AA86R7F9"/>
<sequence length="674" mass="77230">MSIVLKELPGYTHDYTMVTSELLIKALETADSRKEYTEQDFGDIRTLNISGLNICTLSNLCDFALLTKLDVSNNALERLTGLDLLVSLEVLDASFNKLSTLEGVDKLIHLTDLSLNKNKISNMAPLLQLAQTFKDLTGIQTTSHPLQSLNLADNKVSDLTKSLEVLRGFKNLKILTLVNNPVAQQNIYRSQTISNLRSLTYLDFIVILKEERQKALDQFTTEINHIRDQETVDNQKTAKALTKCKQIRIDCVSDCLNFDQIVQNELLEGEANQKIFLVPAVRNEAMSSFVPVVQNLFKNLGKILRRRRCLRQGEVSEFEEFYEFVVADLQGQQTQLIQEYYQIKEETWDTALKILNNELSPSVFGIEDEKEISQNEPEPLNQELLEPHEDRAEEEIHEHDRELGEQDVEQQNEMLLSVQPEEVRRPRTRPILPPNVLKSGTTQSVDLKLKVTDMTTIKEMVLQKCKHIVMQNLLRVKQSMLVFEADTQFEIQESVDQLNLILTQLYNKTIEIGQQYLTQIREQMNIFQQTTIDLLQKAVDKKLKKDAEAIEPEKAVQEQLIGDNAEFTTQGQSTSVNQQQAQQEIQNLLPAEMTPQVNALLKDRDSARMAAVQAHEYKANIIDQRDDALTASQKDYVDQVIKIITGSEAERCRKRIIEIEEWVKAELEFIEKIE</sequence>
<proteinExistence type="predicted"/>
<evidence type="ECO:0000313" key="11">
    <source>
        <dbReference type="Proteomes" id="UP001642409"/>
    </source>
</evidence>
<evidence type="ECO:0000313" key="4">
    <source>
        <dbReference type="EMBL" id="CAI9925195.1"/>
    </source>
</evidence>
<comment type="caution">
    <text evidence="5">The sequence shown here is derived from an EMBL/GenBank/DDBJ whole genome shotgun (WGS) entry which is preliminary data.</text>
</comment>
<reference evidence="5" key="1">
    <citation type="submission" date="2023-06" db="EMBL/GenBank/DDBJ databases">
        <authorList>
            <person name="Kurt Z."/>
        </authorList>
    </citation>
    <scope>NUCLEOTIDE SEQUENCE</scope>
</reference>
<evidence type="ECO:0000256" key="1">
    <source>
        <dbReference type="ARBA" id="ARBA00022614"/>
    </source>
</evidence>
<gene>
    <name evidence="3" type="ORF">HINF_LOCUS1029</name>
    <name evidence="4" type="ORF">HINF_LOCUS12840</name>
    <name evidence="5" type="ORF">HINF_LOCUS55089</name>
    <name evidence="7" type="ORF">HINF_LOCUS58224</name>
    <name evidence="6" type="ORF">HINF_LOCUS61132</name>
    <name evidence="8" type="ORF">HINF_LOCUS64780</name>
    <name evidence="9" type="ORF">HINF_LOCUS73551</name>
    <name evidence="10" type="ORF">HINF_LOCUS74812</name>
</gene>
<dbReference type="PANTHER" id="PTHR45973:SF35">
    <property type="entry name" value="LEUCINE-RICH REPEAT-CONTAINING PROTEIN 43"/>
    <property type="match status" value="1"/>
</dbReference>
<evidence type="ECO:0000313" key="9">
    <source>
        <dbReference type="EMBL" id="CAL6106038.1"/>
    </source>
</evidence>
<dbReference type="EMBL" id="CAXDID020000418">
    <property type="protein sequence ID" value="CAL6089326.1"/>
    <property type="molecule type" value="Genomic_DNA"/>
</dbReference>
<dbReference type="EMBL" id="CATOUU010001123">
    <property type="protein sequence ID" value="CAI9973487.1"/>
    <property type="molecule type" value="Genomic_DNA"/>
</dbReference>
<keyword evidence="1" id="KW-0433">Leucine-rich repeat</keyword>
<keyword evidence="11" id="KW-1185">Reference proteome</keyword>
<dbReference type="InterPro" id="IPR050576">
    <property type="entry name" value="Cilia_flagella_integrity"/>
</dbReference>
<dbReference type="InterPro" id="IPR001611">
    <property type="entry name" value="Leu-rich_rpt"/>
</dbReference>